<evidence type="ECO:0000313" key="2">
    <source>
        <dbReference type="EMBL" id="CAI4017880.1"/>
    </source>
</evidence>
<keyword evidence="4" id="KW-1185">Reference proteome</keyword>
<dbReference type="Pfam" id="PF00078">
    <property type="entry name" value="RVT_1"/>
    <property type="match status" value="1"/>
</dbReference>
<proteinExistence type="predicted"/>
<dbReference type="EMBL" id="CAMXCT010006661">
    <property type="protein sequence ID" value="CAI4017880.1"/>
    <property type="molecule type" value="Genomic_DNA"/>
</dbReference>
<accession>A0A9P1GN28</accession>
<organism evidence="2">
    <name type="scientific">Cladocopium goreaui</name>
    <dbReference type="NCBI Taxonomy" id="2562237"/>
    <lineage>
        <taxon>Eukaryota</taxon>
        <taxon>Sar</taxon>
        <taxon>Alveolata</taxon>
        <taxon>Dinophyceae</taxon>
        <taxon>Suessiales</taxon>
        <taxon>Symbiodiniaceae</taxon>
        <taxon>Cladocopium</taxon>
    </lineage>
</organism>
<protein>
    <submittedName>
        <fullName evidence="3">LINE-1 retrotransposable element ORF2 protein</fullName>
    </submittedName>
</protein>
<feature type="domain" description="Reverse transcriptase" evidence="1">
    <location>
        <begin position="43"/>
        <end position="222"/>
    </location>
</feature>
<sequence>MTSILQQLQPWLDSWLPPFLLGGLKHRDAREAHELLHHDIFQALQTHRKFFGAKLDIRKCFDSVSPLQAIHAWDHLQAPTEVTGLLRFFYSFSARRFESQKVCAATEFTCSTSILQGCPASPALLAGLMSVWGFHVLRRAAVSISGYIDDRTVWALGNNGQQRVVDALVCTQQIDLAMGFSFHADKCELFATGKPSCTILKAAAVNSDFHWPVVGSFKLLGVQYNLSRRKFTPLADRIRNHVLQRLARIRITSRLLLWACHFGAHLDPEFVMDFSVIRHELWKLSPSAQALRTRVSSSPRLREVLSKWQWQQVYAACIVAKVSNLLDIQLDLLTDSMFVLRLWERTLQPCFYLAPWRVLKDAQLRCHWASSDLVAMYPGDSTAA</sequence>
<gene>
    <name evidence="2" type="ORF">C1SCF055_LOCUS42491</name>
</gene>
<evidence type="ECO:0000313" key="4">
    <source>
        <dbReference type="Proteomes" id="UP001152797"/>
    </source>
</evidence>
<reference evidence="3 4" key="2">
    <citation type="submission" date="2024-05" db="EMBL/GenBank/DDBJ databases">
        <authorList>
            <person name="Chen Y."/>
            <person name="Shah S."/>
            <person name="Dougan E. K."/>
            <person name="Thang M."/>
            <person name="Chan C."/>
        </authorList>
    </citation>
    <scope>NUCLEOTIDE SEQUENCE [LARGE SCALE GENOMIC DNA]</scope>
</reference>
<dbReference type="Proteomes" id="UP001152797">
    <property type="component" value="Unassembled WGS sequence"/>
</dbReference>
<evidence type="ECO:0000259" key="1">
    <source>
        <dbReference type="Pfam" id="PF00078"/>
    </source>
</evidence>
<comment type="caution">
    <text evidence="2">The sequence shown here is derived from an EMBL/GenBank/DDBJ whole genome shotgun (WGS) entry which is preliminary data.</text>
</comment>
<evidence type="ECO:0000313" key="3">
    <source>
        <dbReference type="EMBL" id="CAL4805192.1"/>
    </source>
</evidence>
<dbReference type="EMBL" id="CAMXCT030006661">
    <property type="protein sequence ID" value="CAL4805192.1"/>
    <property type="molecule type" value="Genomic_DNA"/>
</dbReference>
<dbReference type="AlphaFoldDB" id="A0A9P1GN28"/>
<name>A0A9P1GN28_9DINO</name>
<dbReference type="InterPro" id="IPR000477">
    <property type="entry name" value="RT_dom"/>
</dbReference>
<dbReference type="EMBL" id="CAMXCT020006661">
    <property type="protein sequence ID" value="CAL1171255.1"/>
    <property type="molecule type" value="Genomic_DNA"/>
</dbReference>
<reference evidence="2" key="1">
    <citation type="submission" date="2022-10" db="EMBL/GenBank/DDBJ databases">
        <authorList>
            <person name="Chen Y."/>
            <person name="Dougan E. K."/>
            <person name="Chan C."/>
            <person name="Rhodes N."/>
            <person name="Thang M."/>
        </authorList>
    </citation>
    <scope>NUCLEOTIDE SEQUENCE</scope>
</reference>